<organism evidence="2 3">
    <name type="scientific">Acropora cervicornis</name>
    <name type="common">Staghorn coral</name>
    <dbReference type="NCBI Taxonomy" id="6130"/>
    <lineage>
        <taxon>Eukaryota</taxon>
        <taxon>Metazoa</taxon>
        <taxon>Cnidaria</taxon>
        <taxon>Anthozoa</taxon>
        <taxon>Hexacorallia</taxon>
        <taxon>Scleractinia</taxon>
        <taxon>Astrocoeniina</taxon>
        <taxon>Acroporidae</taxon>
        <taxon>Acropora</taxon>
    </lineage>
</organism>
<dbReference type="PANTHER" id="PTHR31751">
    <property type="entry name" value="SI:CH211-108C17.2-RELATED-RELATED"/>
    <property type="match status" value="1"/>
</dbReference>
<reference evidence="2" key="1">
    <citation type="journal article" date="2023" name="G3 (Bethesda)">
        <title>Whole genome assembly and annotation of the endangered Caribbean coral Acropora cervicornis.</title>
        <authorList>
            <person name="Selwyn J.D."/>
            <person name="Vollmer S.V."/>
        </authorList>
    </citation>
    <scope>NUCLEOTIDE SEQUENCE</scope>
    <source>
        <strain evidence="2">K2</strain>
    </source>
</reference>
<feature type="region of interest" description="Disordered" evidence="1">
    <location>
        <begin position="251"/>
        <end position="291"/>
    </location>
</feature>
<evidence type="ECO:0000313" key="3">
    <source>
        <dbReference type="Proteomes" id="UP001249851"/>
    </source>
</evidence>
<dbReference type="AlphaFoldDB" id="A0AAD9UYD4"/>
<feature type="compositionally biased region" description="Basic and acidic residues" evidence="1">
    <location>
        <begin position="259"/>
        <end position="271"/>
    </location>
</feature>
<name>A0AAD9UYD4_ACRCE</name>
<evidence type="ECO:0000256" key="1">
    <source>
        <dbReference type="SAM" id="MobiDB-lite"/>
    </source>
</evidence>
<protein>
    <submittedName>
        <fullName evidence="2">Uncharacterized protein</fullName>
    </submittedName>
</protein>
<evidence type="ECO:0000313" key="2">
    <source>
        <dbReference type="EMBL" id="KAK2554150.1"/>
    </source>
</evidence>
<feature type="compositionally biased region" description="Acidic residues" evidence="1">
    <location>
        <begin position="272"/>
        <end position="282"/>
    </location>
</feature>
<proteinExistence type="predicted"/>
<accession>A0AAD9UYD4</accession>
<reference evidence="2" key="2">
    <citation type="journal article" date="2023" name="Science">
        <title>Genomic signatures of disease resistance in endangered staghorn corals.</title>
        <authorList>
            <person name="Vollmer S.V."/>
            <person name="Selwyn J.D."/>
            <person name="Despard B.A."/>
            <person name="Roesel C.L."/>
        </authorList>
    </citation>
    <scope>NUCLEOTIDE SEQUENCE</scope>
    <source>
        <strain evidence="2">K2</strain>
    </source>
</reference>
<comment type="caution">
    <text evidence="2">The sequence shown here is derived from an EMBL/GenBank/DDBJ whole genome shotgun (WGS) entry which is preliminary data.</text>
</comment>
<gene>
    <name evidence="2" type="ORF">P5673_024505</name>
</gene>
<sequence>MDLMKNQNFVLVILRSEIIDKCKAQLRRTVFFDNFGAVPVPTKKRRCEPIVVSNVEMSSADIVGTEMDSSDVAGGVMDSSDVVGIEMDSSDVVGVVMDSSDVVGVELDSSDVVGAEMDSSDVVDAEMDSSDVVGIEMDGSDVVGAEMDHEIVTGHVSVDGGNKRKIINYQMKCKNLTRANRRLKLRVCSLKTEIKTLKKQLSYIDKTEDSGEEDHIDAVDAIDNLHADTDNLQAHVHPKSDENSAYYVWSTEGSEDEVDHQSEKEEWKADIGSDETNDETEDDLAKESCDKDVKVDPGTPVSKEPKFIVFYGMLLSLFNLFCFNCKAEKPKVTMKKDGTMVTVYQECNHCINGFTWQSQPYIFGRFPAGNIRLSFGTLLAGASISKVILIFRHMGLCAYSPRTFFRHQRMFIIPSILKYWETYRNSLIDLAKQTKDVVWCGDARFDSMGHCAKYGVYTFMSTTLMKIVHFELVQGVETKKSFFWMSTCWIWEAKTQTIHYYDIWHVARSLWKKLLKASKEGGCEKISSWMKGIRRHLYWCATSTKPGFGALIVAKWSSFLRHVANIHSDHPNELYKKCHKESHIIFPTGTAAHDKLKNVLLNKTLLKDIANLSPEAQTSSLEGFHATLNHWHPKMLGFSFLGSWCRHILASLHFNENVKRTPRSTLDGKKYYRVTYPKFKLGEEAVKEVPVPPTYEYVDNIGQVLFTLPFEDMKSVFQKYSANVPEPLNRQFPERKCKDDAVKDYEARKKNTTPLFPPGNI</sequence>
<keyword evidence="3" id="KW-1185">Reference proteome</keyword>
<dbReference type="Gene3D" id="2.160.20.80">
    <property type="entry name" value="E3 ubiquitin-protein ligase SopA"/>
    <property type="match status" value="1"/>
</dbReference>
<dbReference type="PANTHER" id="PTHR31751:SF42">
    <property type="entry name" value="PROTEIN CBG10204"/>
    <property type="match status" value="1"/>
</dbReference>
<dbReference type="Proteomes" id="UP001249851">
    <property type="component" value="Unassembled WGS sequence"/>
</dbReference>
<dbReference type="EMBL" id="JARQWQ010000072">
    <property type="protein sequence ID" value="KAK2554150.1"/>
    <property type="molecule type" value="Genomic_DNA"/>
</dbReference>
<dbReference type="SUPFAM" id="SSF141571">
    <property type="entry name" value="Pentapeptide repeat-like"/>
    <property type="match status" value="1"/>
</dbReference>